<protein>
    <recommendedName>
        <fullName evidence="1">Pre ATP-grasp domain-containing protein</fullName>
    </recommendedName>
</protein>
<dbReference type="Proteomes" id="UP000321412">
    <property type="component" value="Unassembled WGS sequence"/>
</dbReference>
<dbReference type="SUPFAM" id="SSF56059">
    <property type="entry name" value="Glutathione synthetase ATP-binding domain-like"/>
    <property type="match status" value="1"/>
</dbReference>
<evidence type="ECO:0000313" key="2">
    <source>
        <dbReference type="EMBL" id="TXD34165.1"/>
    </source>
</evidence>
<dbReference type="RefSeq" id="WP_146983083.1">
    <property type="nucleotide sequence ID" value="NZ_VOSM01000015.1"/>
</dbReference>
<dbReference type="Pfam" id="PF18604">
    <property type="entry name" value="PreAtp-grasp"/>
    <property type="match status" value="1"/>
</dbReference>
<reference evidence="2 3" key="1">
    <citation type="submission" date="2019-08" db="EMBL/GenBank/DDBJ databases">
        <title>Bradymonadales sp. TMQ4.</title>
        <authorList>
            <person name="Liang Q."/>
        </authorList>
    </citation>
    <scope>NUCLEOTIDE SEQUENCE [LARGE SCALE GENOMIC DNA]</scope>
    <source>
        <strain evidence="2 3">TMQ4</strain>
    </source>
</reference>
<dbReference type="OrthoDB" id="233008at2"/>
<feature type="domain" description="Pre ATP-grasp" evidence="1">
    <location>
        <begin position="71"/>
        <end position="160"/>
    </location>
</feature>
<dbReference type="EMBL" id="VOSM01000015">
    <property type="protein sequence ID" value="TXD34165.1"/>
    <property type="molecule type" value="Genomic_DNA"/>
</dbReference>
<keyword evidence="3" id="KW-1185">Reference proteome</keyword>
<sequence>MPTPGLTDHDRADARRVADHLRERWKLDAELQPFRHLAIDSHAAEWPHLHLEDVTGIPFLDGIVGIEQYQHRARVRAQDGDLFAAGTAPAEGYEEYCQQRLALGAPDLVLATDEDPRAIARACNTPEVLDRLASHAREAGGLVIHPYMAIASVWELAEALRARTDLPCAVLGPPPPTLWIANDKSHLSTLVEELLGPEWIVETARAKDARAIASSLSELASRCDWVGLKRTRCASAMGNLVLDARELRAASPEELLTLVETFLTRTQWCEGEDVLIVEWVQTDLSPSTQVWIPPASQGPPRLDGVYEQLLEGPEKMFLGSRPSTLPEALNAKMGQASLKVCDALQQLGYVGRCSFDFIVSGDPSSPDAHPRITECNGRWGGTSTPMHLVDRLFPGSRPHYVATDFYLPPSHQGITFPELCEQLGDDLYDASTGTGRFILYNVGPLAERGKFDIIALGDTPATARQNLEERLPQRLGL</sequence>
<comment type="caution">
    <text evidence="2">The sequence shown here is derived from an EMBL/GenBank/DDBJ whole genome shotgun (WGS) entry which is preliminary data.</text>
</comment>
<name>A0A5C6X4X2_9DELT</name>
<evidence type="ECO:0000259" key="1">
    <source>
        <dbReference type="Pfam" id="PF18604"/>
    </source>
</evidence>
<accession>A0A5C6X4X2</accession>
<dbReference type="AlphaFoldDB" id="A0A5C6X4X2"/>
<dbReference type="InterPro" id="IPR040754">
    <property type="entry name" value="PreAtp-grasp"/>
</dbReference>
<gene>
    <name evidence="2" type="ORF">FRC98_19200</name>
</gene>
<organism evidence="2 3">
    <name type="scientific">Lujinxingia vulgaris</name>
    <dbReference type="NCBI Taxonomy" id="2600176"/>
    <lineage>
        <taxon>Bacteria</taxon>
        <taxon>Deltaproteobacteria</taxon>
        <taxon>Bradymonadales</taxon>
        <taxon>Lujinxingiaceae</taxon>
        <taxon>Lujinxingia</taxon>
    </lineage>
</organism>
<proteinExistence type="predicted"/>
<evidence type="ECO:0000313" key="3">
    <source>
        <dbReference type="Proteomes" id="UP000321412"/>
    </source>
</evidence>